<evidence type="ECO:0000256" key="2">
    <source>
        <dbReference type="ARBA" id="ARBA00007261"/>
    </source>
</evidence>
<proteinExistence type="inferred from homology"/>
<feature type="region of interest" description="Disordered" evidence="8">
    <location>
        <begin position="986"/>
        <end position="1006"/>
    </location>
</feature>
<keyword evidence="3" id="KW-0645">Protease</keyword>
<evidence type="ECO:0000256" key="3">
    <source>
        <dbReference type="ARBA" id="ARBA00022670"/>
    </source>
</evidence>
<dbReference type="Pfam" id="PF05193">
    <property type="entry name" value="Peptidase_M16_C"/>
    <property type="match status" value="2"/>
</dbReference>
<dbReference type="PANTHER" id="PTHR43690:SF33">
    <property type="entry name" value="STROMAL PROCESSING PEPTIDASE, CHLOROPLASTIC"/>
    <property type="match status" value="1"/>
</dbReference>
<reference evidence="11" key="1">
    <citation type="submission" date="2018-05" db="EMBL/GenBank/DDBJ databases">
        <title>Complete genome sequnece of Akkermansia muciniphila EB-AMDK-40.</title>
        <authorList>
            <person name="Nam Y.-D."/>
            <person name="Chung W.-H."/>
            <person name="Park Y.S."/>
            <person name="Kang J."/>
        </authorList>
    </citation>
    <scope>NUCLEOTIDE SEQUENCE</scope>
    <source>
        <strain evidence="11">EB-AMDK-40</strain>
    </source>
</reference>
<name>A0AAE6W051_9BACT</name>
<evidence type="ECO:0000256" key="1">
    <source>
        <dbReference type="ARBA" id="ARBA00001947"/>
    </source>
</evidence>
<keyword evidence="5" id="KW-0378">Hydrolase</keyword>
<evidence type="ECO:0000256" key="7">
    <source>
        <dbReference type="ARBA" id="ARBA00023049"/>
    </source>
</evidence>
<feature type="domain" description="Peptidase M16 N-terminal" evidence="9">
    <location>
        <begin position="108"/>
        <end position="232"/>
    </location>
</feature>
<comment type="similarity">
    <text evidence="2">Belongs to the peptidase M16 family.</text>
</comment>
<dbReference type="GO" id="GO:0004222">
    <property type="term" value="F:metalloendopeptidase activity"/>
    <property type="evidence" value="ECO:0007669"/>
    <property type="project" value="InterPro"/>
</dbReference>
<dbReference type="GO" id="GO:0006508">
    <property type="term" value="P:proteolysis"/>
    <property type="evidence" value="ECO:0007669"/>
    <property type="project" value="UniProtKB-KW"/>
</dbReference>
<dbReference type="InterPro" id="IPR001431">
    <property type="entry name" value="Pept_M16_Zn_BS"/>
</dbReference>
<dbReference type="SUPFAM" id="SSF63411">
    <property type="entry name" value="LuxS/MPP-like metallohydrolase"/>
    <property type="match status" value="4"/>
</dbReference>
<feature type="domain" description="Peptidase M16 C-terminal" evidence="10">
    <location>
        <begin position="741"/>
        <end position="919"/>
    </location>
</feature>
<accession>A0AAE6W051</accession>
<dbReference type="Pfam" id="PF00675">
    <property type="entry name" value="Peptidase_M16"/>
    <property type="match status" value="1"/>
</dbReference>
<protein>
    <submittedName>
        <fullName evidence="11">Insulinase family protein</fullName>
    </submittedName>
</protein>
<evidence type="ECO:0000313" key="12">
    <source>
        <dbReference type="Proteomes" id="UP000642553"/>
    </source>
</evidence>
<dbReference type="InterPro" id="IPR007863">
    <property type="entry name" value="Peptidase_M16_C"/>
</dbReference>
<evidence type="ECO:0000256" key="8">
    <source>
        <dbReference type="SAM" id="MobiDB-lite"/>
    </source>
</evidence>
<dbReference type="InterPro" id="IPR011249">
    <property type="entry name" value="Metalloenz_LuxS/M16"/>
</dbReference>
<dbReference type="PANTHER" id="PTHR43690">
    <property type="entry name" value="NARDILYSIN"/>
    <property type="match status" value="1"/>
</dbReference>
<gene>
    <name evidence="11" type="ORF">DMI76_03615</name>
</gene>
<keyword evidence="7" id="KW-0482">Metalloprotease</keyword>
<dbReference type="EMBL" id="CP029701">
    <property type="protein sequence ID" value="QHV62516.1"/>
    <property type="molecule type" value="Genomic_DNA"/>
</dbReference>
<sequence length="1520" mass="168887">MDAFLILLIWLPFPEVLRKFTAFMQRRPLDLPGKSCETRGQYFSMKAFTITSILAAACLLPAHSLAEAAAENKTQAAAVQPAAGIPKQDPRLIKGKLPNGLTYFIRPNAEPKGRFSIRLRVNTGSLNETDDIQGISHFLEHMVFNGSTHFKRGEMIPAMQKEGLGLGGDANAYTAFDETVYMMDVPSMKESTVNLAFTIMRDFADGALLEESAIDAERGIITSEYKARDSAGYRVMKEVFSIMLDGTRIPDRYPIGTLEVIRTAPREKFVNYYQTHYVPSQMQLVIAGDITPEQGKAWVEKYFGSMKKDNYSFQTDRGALKTATETTAHWITNKEATSTEVSVNIARPYVKKPDTVANRNEDIPLNVAYAMLNRRLEKMAKNADCPFISAEGGRMDVMEAAQVDAIQTQADYKNWKPALTAIEQELRRAIEFGFNKEELAEARSNITAAAENAIKSWPTVKSEDVASAIAQSAAQDKVFTTPQEDWAISREVVENLTPEQCQAALKEAWTGAFPRVIVTSNKENAQGSAEIMKTYQDARASKVEPYQADSRKDFSYKFGEPGKVTARAEAADLGVTQLTLSNGVRVNLKPTEFDKDSINITFAVDGGELSRPEKASGLELFAGAVMNGGGLKDHSNDELAAIMAGKKVGVGFSMTDRSFLLSGNTNKEDLETQLQLQTAYLMYPGYRQDGVTLLRRAIPMIYNKLNHEVQGAMKMQVPAILYKNNPRFTFPAQEQLNSYQVKDVQDWVDAPLKNNYMEVTVTGDFKTEDIIPLLERTVGALPKRADAPAKLDEKLRHPAMADFNFSKDLTYDSSIDKTLVCLFWKTPGGEDKKLARRLNMLKAVFYDRVFKGLREDMGETYSPSTGLNISETYPDDGYIITLSSGVMRNKDAVRNAIARIADDLGKGNVTQEELDRARNPILNSMDRAQRDNGYWTSVLRDSQAKPERLAQQRESIPDVKAITVEEVNKLAKDIFGKGEHLNLNILPDHPAAEAPPAEKQADKPDATQAAVSTAAFCIHATAVKTIKKDSGKNDYAIIISEETAAMPEWKAVADKLAEKHGGSIVTVKDSMFAKLDTLKKMAPRFMAVVARPEEIDRVLVNDLHRLTRRLDDDPYGDCIWGIVTGYTPQDAMRIASETQPLVISRSMGTTNVDASRFTDSMSITDWQPFQYLEQHNSKGKVTPAFYVKGLKEQDRGDETTLGVTPKLVEYWELYAPQLFVTASHATQFNLEMPFGKGIIVSGNNRFHVLDKKQFKEFTTFLRGAIFNGKEDDLLSFLERIKAPEIEIKPVPAVWVAAGNCLVGDTKKTKNSMAVTALSHYGFNQLVGYTVPSWYGKGGWGTLGLLFSNHDASSLAEAWYLNNQFILDETMTRFPKLMNVNFNAPDINGIKDDPDFAKGMNSAGYGMGKDQMGLIHDRDTVAFYGDPAWTARLDESRAPSPWHIEWNDPADAAKGFTVTANKDAKARLGVWFPNRITAKKATVTIGETATPVEKAGLLTNDFLLLRELELKKGEKAVVEMK</sequence>
<dbReference type="Proteomes" id="UP000642553">
    <property type="component" value="Chromosome"/>
</dbReference>
<dbReference type="InterPro" id="IPR011765">
    <property type="entry name" value="Pept_M16_N"/>
</dbReference>
<keyword evidence="6" id="KW-0862">Zinc</keyword>
<evidence type="ECO:0000256" key="4">
    <source>
        <dbReference type="ARBA" id="ARBA00022723"/>
    </source>
</evidence>
<dbReference type="InterPro" id="IPR050626">
    <property type="entry name" value="Peptidase_M16"/>
</dbReference>
<evidence type="ECO:0000256" key="5">
    <source>
        <dbReference type="ARBA" id="ARBA00022801"/>
    </source>
</evidence>
<feature type="domain" description="Peptidase M16 C-terminal" evidence="10">
    <location>
        <begin position="266"/>
        <end position="445"/>
    </location>
</feature>
<evidence type="ECO:0000313" key="11">
    <source>
        <dbReference type="EMBL" id="QHV62516.1"/>
    </source>
</evidence>
<comment type="cofactor">
    <cofactor evidence="1">
        <name>Zn(2+)</name>
        <dbReference type="ChEBI" id="CHEBI:29105"/>
    </cofactor>
</comment>
<dbReference type="PROSITE" id="PS00143">
    <property type="entry name" value="INSULINASE"/>
    <property type="match status" value="1"/>
</dbReference>
<evidence type="ECO:0000256" key="6">
    <source>
        <dbReference type="ARBA" id="ARBA00022833"/>
    </source>
</evidence>
<organism evidence="11 12">
    <name type="scientific">Akkermansia massiliensis</name>
    <dbReference type="NCBI Taxonomy" id="2927224"/>
    <lineage>
        <taxon>Bacteria</taxon>
        <taxon>Pseudomonadati</taxon>
        <taxon>Verrucomicrobiota</taxon>
        <taxon>Verrucomicrobiia</taxon>
        <taxon>Verrucomicrobiales</taxon>
        <taxon>Akkermansiaceae</taxon>
        <taxon>Akkermansia</taxon>
    </lineage>
</organism>
<dbReference type="Gene3D" id="3.30.830.10">
    <property type="entry name" value="Metalloenzyme, LuxS/M16 peptidase-like"/>
    <property type="match status" value="4"/>
</dbReference>
<evidence type="ECO:0000259" key="10">
    <source>
        <dbReference type="Pfam" id="PF05193"/>
    </source>
</evidence>
<evidence type="ECO:0000259" key="9">
    <source>
        <dbReference type="Pfam" id="PF00675"/>
    </source>
</evidence>
<dbReference type="GO" id="GO:0046872">
    <property type="term" value="F:metal ion binding"/>
    <property type="evidence" value="ECO:0007669"/>
    <property type="project" value="UniProtKB-KW"/>
</dbReference>
<keyword evidence="4" id="KW-0479">Metal-binding</keyword>